<dbReference type="GO" id="GO:0046872">
    <property type="term" value="F:metal ion binding"/>
    <property type="evidence" value="ECO:0007669"/>
    <property type="project" value="UniProtKB-KW"/>
</dbReference>
<dbReference type="OrthoDB" id="9811744at2"/>
<dbReference type="Pfam" id="PF00809">
    <property type="entry name" value="Pterin_bind"/>
    <property type="match status" value="1"/>
</dbReference>
<comment type="cofactor">
    <cofactor evidence="2 9">
        <name>Mg(2+)</name>
        <dbReference type="ChEBI" id="CHEBI:18420"/>
    </cofactor>
</comment>
<gene>
    <name evidence="11" type="ORF">B0I10_10482</name>
</gene>
<dbReference type="GO" id="GO:0046654">
    <property type="term" value="P:tetrahydrofolate biosynthetic process"/>
    <property type="evidence" value="ECO:0007669"/>
    <property type="project" value="UniProtKB-UniPathway"/>
</dbReference>
<evidence type="ECO:0000313" key="11">
    <source>
        <dbReference type="EMBL" id="RAR48946.1"/>
    </source>
</evidence>
<keyword evidence="7 9" id="KW-0460">Magnesium</keyword>
<evidence type="ECO:0000256" key="1">
    <source>
        <dbReference type="ARBA" id="ARBA00000012"/>
    </source>
</evidence>
<evidence type="ECO:0000256" key="6">
    <source>
        <dbReference type="ARBA" id="ARBA00022723"/>
    </source>
</evidence>
<dbReference type="GO" id="GO:0046656">
    <property type="term" value="P:folic acid biosynthetic process"/>
    <property type="evidence" value="ECO:0007669"/>
    <property type="project" value="UniProtKB-KW"/>
</dbReference>
<keyword evidence="6 9" id="KW-0479">Metal-binding</keyword>
<organism evidence="11 12">
    <name type="scientific">Flavobacterium lacus</name>
    <dbReference type="NCBI Taxonomy" id="1353778"/>
    <lineage>
        <taxon>Bacteria</taxon>
        <taxon>Pseudomonadati</taxon>
        <taxon>Bacteroidota</taxon>
        <taxon>Flavobacteriia</taxon>
        <taxon>Flavobacteriales</taxon>
        <taxon>Flavobacteriaceae</taxon>
        <taxon>Flavobacterium</taxon>
    </lineage>
</organism>
<dbReference type="Proteomes" id="UP000249518">
    <property type="component" value="Unassembled WGS sequence"/>
</dbReference>
<dbReference type="EC" id="2.5.1.15" evidence="4 9"/>
<dbReference type="PROSITE" id="PS50972">
    <property type="entry name" value="PTERIN_BINDING"/>
    <property type="match status" value="1"/>
</dbReference>
<sequence>MLINCLGNLIDLSSPSVMGILNVTPNSFYDGGRYQQETEILKRVEVMLTEGADFVDIGAYSSKPNAEFVSEEQELSRLLPILKSVLKEFPTTIISVDTFRSEIAKASIENGAAIINDISAGSLDDKMMEMVAKFQVPYIMMHMKGTPQTMMNLTKYDDIVKELLFYFSEKIAQARSFGINDLIIDPGFGFAKTVEQNYEVMQKLQLFESLELPVLAGVSRKSMIYKPLESTPEKALNGTTALNMIALTKGASILRVHDVKEAVECVKLFSLMSL</sequence>
<reference evidence="11 12" key="1">
    <citation type="submission" date="2018-06" db="EMBL/GenBank/DDBJ databases">
        <title>Genomic Encyclopedia of Type Strains, Phase III (KMG-III): the genomes of soil and plant-associated and newly described type strains.</title>
        <authorList>
            <person name="Whitman W."/>
        </authorList>
    </citation>
    <scope>NUCLEOTIDE SEQUENCE [LARGE SCALE GENOMIC DNA]</scope>
    <source>
        <strain evidence="11 12">CGMCC 1.12504</strain>
    </source>
</reference>
<evidence type="ECO:0000256" key="9">
    <source>
        <dbReference type="RuleBase" id="RU361205"/>
    </source>
</evidence>
<evidence type="ECO:0000256" key="3">
    <source>
        <dbReference type="ARBA" id="ARBA00004763"/>
    </source>
</evidence>
<evidence type="ECO:0000313" key="12">
    <source>
        <dbReference type="Proteomes" id="UP000249518"/>
    </source>
</evidence>
<evidence type="ECO:0000259" key="10">
    <source>
        <dbReference type="PROSITE" id="PS50972"/>
    </source>
</evidence>
<dbReference type="EMBL" id="QLSV01000004">
    <property type="protein sequence ID" value="RAR48946.1"/>
    <property type="molecule type" value="Genomic_DNA"/>
</dbReference>
<evidence type="ECO:0000256" key="5">
    <source>
        <dbReference type="ARBA" id="ARBA00022679"/>
    </source>
</evidence>
<evidence type="ECO:0000256" key="4">
    <source>
        <dbReference type="ARBA" id="ARBA00012458"/>
    </source>
</evidence>
<dbReference type="SUPFAM" id="SSF51717">
    <property type="entry name" value="Dihydropteroate synthetase-like"/>
    <property type="match status" value="1"/>
</dbReference>
<keyword evidence="8 9" id="KW-0289">Folate biosynthesis</keyword>
<dbReference type="GO" id="GO:0004156">
    <property type="term" value="F:dihydropteroate synthase activity"/>
    <property type="evidence" value="ECO:0007669"/>
    <property type="project" value="UniProtKB-EC"/>
</dbReference>
<dbReference type="InterPro" id="IPR000489">
    <property type="entry name" value="Pterin-binding_dom"/>
</dbReference>
<dbReference type="InterPro" id="IPR045031">
    <property type="entry name" value="DHP_synth-like"/>
</dbReference>
<feature type="domain" description="Pterin-binding" evidence="10">
    <location>
        <begin position="15"/>
        <end position="267"/>
    </location>
</feature>
<evidence type="ECO:0000256" key="2">
    <source>
        <dbReference type="ARBA" id="ARBA00001946"/>
    </source>
</evidence>
<dbReference type="PANTHER" id="PTHR20941">
    <property type="entry name" value="FOLATE SYNTHESIS PROTEINS"/>
    <property type="match status" value="1"/>
</dbReference>
<keyword evidence="5 9" id="KW-0808">Transferase</keyword>
<dbReference type="CDD" id="cd00739">
    <property type="entry name" value="DHPS"/>
    <property type="match status" value="1"/>
</dbReference>
<comment type="function">
    <text evidence="9">Catalyzes the condensation of para-aminobenzoate (pABA) with 6-hydroxymethyl-7,8-dihydropterin diphosphate (DHPt-PP) to form 7,8-dihydropteroate (H2Pte), the immediate precursor of folate derivatives.</text>
</comment>
<dbReference type="InterPro" id="IPR006390">
    <property type="entry name" value="DHP_synth_dom"/>
</dbReference>
<dbReference type="NCBIfam" id="TIGR01496">
    <property type="entry name" value="DHPS"/>
    <property type="match status" value="1"/>
</dbReference>
<proteinExistence type="inferred from homology"/>
<evidence type="ECO:0000256" key="7">
    <source>
        <dbReference type="ARBA" id="ARBA00022842"/>
    </source>
</evidence>
<dbReference type="InterPro" id="IPR011005">
    <property type="entry name" value="Dihydropteroate_synth-like_sf"/>
</dbReference>
<name>A0A328WV03_9FLAO</name>
<dbReference type="PANTHER" id="PTHR20941:SF1">
    <property type="entry name" value="FOLIC ACID SYNTHESIS PROTEIN FOL1"/>
    <property type="match status" value="1"/>
</dbReference>
<evidence type="ECO:0000256" key="8">
    <source>
        <dbReference type="ARBA" id="ARBA00022909"/>
    </source>
</evidence>
<dbReference type="PROSITE" id="PS00792">
    <property type="entry name" value="DHPS_1"/>
    <property type="match status" value="1"/>
</dbReference>
<comment type="pathway">
    <text evidence="3 9">Cofactor biosynthesis; tetrahydrofolate biosynthesis; 7,8-dihydrofolate from 2-amino-4-hydroxy-6-hydroxymethyl-7,8-dihydropteridine diphosphate and 4-aminobenzoate: step 1/2.</text>
</comment>
<dbReference type="Gene3D" id="3.20.20.20">
    <property type="entry name" value="Dihydropteroate synthase-like"/>
    <property type="match status" value="1"/>
</dbReference>
<comment type="catalytic activity">
    <reaction evidence="1">
        <text>(7,8-dihydropterin-6-yl)methyl diphosphate + 4-aminobenzoate = 7,8-dihydropteroate + diphosphate</text>
        <dbReference type="Rhea" id="RHEA:19949"/>
        <dbReference type="ChEBI" id="CHEBI:17836"/>
        <dbReference type="ChEBI" id="CHEBI:17839"/>
        <dbReference type="ChEBI" id="CHEBI:33019"/>
        <dbReference type="ChEBI" id="CHEBI:72950"/>
        <dbReference type="EC" id="2.5.1.15"/>
    </reaction>
</comment>
<comment type="caution">
    <text evidence="11">The sequence shown here is derived from an EMBL/GenBank/DDBJ whole genome shotgun (WGS) entry which is preliminary data.</text>
</comment>
<protein>
    <recommendedName>
        <fullName evidence="4 9">Dihydropteroate synthase</fullName>
        <shortName evidence="9">DHPS</shortName>
        <ecNumber evidence="4 9">2.5.1.15</ecNumber>
    </recommendedName>
    <alternativeName>
        <fullName evidence="9">Dihydropteroate pyrophosphorylase</fullName>
    </alternativeName>
</protein>
<dbReference type="RefSeq" id="WP_112085406.1">
    <property type="nucleotide sequence ID" value="NZ_QLSV01000004.1"/>
</dbReference>
<dbReference type="GO" id="GO:0005829">
    <property type="term" value="C:cytosol"/>
    <property type="evidence" value="ECO:0007669"/>
    <property type="project" value="TreeGrafter"/>
</dbReference>
<dbReference type="UniPathway" id="UPA00077">
    <property type="reaction ID" value="UER00156"/>
</dbReference>
<accession>A0A328WV03</accession>
<dbReference type="AlphaFoldDB" id="A0A328WV03"/>
<comment type="similarity">
    <text evidence="9">Belongs to the DHPS family.</text>
</comment>
<keyword evidence="12" id="KW-1185">Reference proteome</keyword>